<protein>
    <submittedName>
        <fullName evidence="1">Uncharacterized protein</fullName>
    </submittedName>
</protein>
<dbReference type="RefSeq" id="XP_038805708.1">
    <property type="nucleotide sequence ID" value="XM_038957916.1"/>
</dbReference>
<evidence type="ECO:0000313" key="1">
    <source>
        <dbReference type="EMBL" id="KAF7917190.1"/>
    </source>
</evidence>
<comment type="caution">
    <text evidence="1">The sequence shown here is derived from an EMBL/GenBank/DDBJ whole genome shotgun (WGS) entry which is preliminary data.</text>
</comment>
<organism evidence="1 2">
    <name type="scientific">Botrytis deweyae</name>
    <dbReference type="NCBI Taxonomy" id="2478750"/>
    <lineage>
        <taxon>Eukaryota</taxon>
        <taxon>Fungi</taxon>
        <taxon>Dikarya</taxon>
        <taxon>Ascomycota</taxon>
        <taxon>Pezizomycotina</taxon>
        <taxon>Leotiomycetes</taxon>
        <taxon>Helotiales</taxon>
        <taxon>Sclerotiniaceae</taxon>
        <taxon>Botrytis</taxon>
    </lineage>
</organism>
<name>A0ABQ7I914_9HELO</name>
<accession>A0ABQ7I914</accession>
<keyword evidence="2" id="KW-1185">Reference proteome</keyword>
<dbReference type="EMBL" id="RCSX01000035">
    <property type="protein sequence ID" value="KAF7917190.1"/>
    <property type="molecule type" value="Genomic_DNA"/>
</dbReference>
<sequence>MEMEMQTETEIEIESEKCDSRMKQGGCGIEKAQTTMWKYINLHSHYILSNEEKEGNLKETKLHSSHTPIVYAACIRPIHRLVSPRLASPRLMDTS</sequence>
<proteinExistence type="predicted"/>
<evidence type="ECO:0000313" key="2">
    <source>
        <dbReference type="Proteomes" id="UP000783213"/>
    </source>
</evidence>
<gene>
    <name evidence="1" type="ORF">EAE98_010295</name>
</gene>
<reference evidence="1 2" key="1">
    <citation type="journal article" date="2020" name="Genome Biol. Evol.">
        <title>Comparative genomics of Sclerotiniaceae.</title>
        <authorList>
            <person name="Valero Jimenez C.A."/>
            <person name="Steentjes M."/>
            <person name="Scholten O.E."/>
            <person name="Van Kan J.A.L."/>
        </authorList>
    </citation>
    <scope>NUCLEOTIDE SEQUENCE [LARGE SCALE GENOMIC DNA]</scope>
    <source>
        <strain evidence="1 2">B1</strain>
    </source>
</reference>
<dbReference type="GeneID" id="62237066"/>
<dbReference type="Proteomes" id="UP000783213">
    <property type="component" value="Unassembled WGS sequence"/>
</dbReference>